<sequence>MKRHMEQFRRHLWLRRVCYGLMVLAAGAIFGFMGFHPDQGASSNRSFLSLPTSMTIPYYWQRETKLETLSSEMQIEDVISFGSEVLFLVRVPSSFGFPNKERLQCQFGSPSHSSSQTKVLAVDLQESLAAVVCGAPPVDVLWDTSSAVIKLDKDQEIRTGNGNPQYRAPLPWNSTKVVYEIFSTEKDVALFAHGLNQTLIAELPEPEELKQFKCVYANGFETAVTAQANEVFRCGHPPKSMLNAVAGKKMGLKFEGNNLPSVAYYNPQTFKSVEIQVPAKEGPSRKKSTPHHICACTMIYNVAKFLREWVYFHNHLGVEKFFFYDNNSEDNLDEILASLAGFNVAKHSWPWVKTQEAAFSHCSLLAKSECEWMLFTDVDEYFFPSERFLSENKTSILASFIEEVVTSKAKEDVKVGQIATYCNNYGPSGLRVSPSKGVTQGYTCRIKRHRRHKSIVKLSAIEESLGNQVHHFSLKPPYVNEKIRPGVAIINHYKFQVWDEFKTKFHRRAATYVADWTEERNYGSNDRVPGLGTKPVKPDDWESRYCEVQDYSLRDYTRRIFGSQGKAGKLHLAWE</sequence>
<evidence type="ECO:0000256" key="2">
    <source>
        <dbReference type="ARBA" id="ARBA00007647"/>
    </source>
</evidence>
<dbReference type="SUPFAM" id="SSF53448">
    <property type="entry name" value="Nucleotide-diphospho-sugar transferases"/>
    <property type="match status" value="1"/>
</dbReference>
<evidence type="ECO:0000256" key="3">
    <source>
        <dbReference type="ARBA" id="ARBA00022676"/>
    </source>
</evidence>
<keyword evidence="6 8" id="KW-1133">Transmembrane helix</keyword>
<dbReference type="EMBL" id="CM026424">
    <property type="protein sequence ID" value="KAG0579894.1"/>
    <property type="molecule type" value="Genomic_DNA"/>
</dbReference>
<dbReference type="InterPro" id="IPR008166">
    <property type="entry name" value="Glyco_transf_92"/>
</dbReference>
<gene>
    <name evidence="9" type="ORF">KC19_4G132300</name>
</gene>
<comment type="caution">
    <text evidence="9">The sequence shown here is derived from an EMBL/GenBank/DDBJ whole genome shotgun (WGS) entry which is preliminary data.</text>
</comment>
<proteinExistence type="inferred from homology"/>
<evidence type="ECO:0000256" key="7">
    <source>
        <dbReference type="ARBA" id="ARBA00023136"/>
    </source>
</evidence>
<dbReference type="GO" id="GO:0005737">
    <property type="term" value="C:cytoplasm"/>
    <property type="evidence" value="ECO:0007669"/>
    <property type="project" value="TreeGrafter"/>
</dbReference>
<evidence type="ECO:0000256" key="8">
    <source>
        <dbReference type="RuleBase" id="RU366017"/>
    </source>
</evidence>
<evidence type="ECO:0000256" key="4">
    <source>
        <dbReference type="ARBA" id="ARBA00022679"/>
    </source>
</evidence>
<evidence type="ECO:0000256" key="1">
    <source>
        <dbReference type="ARBA" id="ARBA00004167"/>
    </source>
</evidence>
<comment type="subcellular location">
    <subcellularLocation>
        <location evidence="1">Membrane</location>
        <topology evidence="1">Single-pass membrane protein</topology>
    </subcellularLocation>
</comment>
<name>A0A8T0I8H7_CERPU</name>
<keyword evidence="7 8" id="KW-0472">Membrane</keyword>
<evidence type="ECO:0000313" key="9">
    <source>
        <dbReference type="EMBL" id="KAG0579894.1"/>
    </source>
</evidence>
<dbReference type="Pfam" id="PF01697">
    <property type="entry name" value="Glyco_transf_92"/>
    <property type="match status" value="1"/>
</dbReference>
<dbReference type="PANTHER" id="PTHR21461:SF69">
    <property type="entry name" value="GLYCOSYLTRANSFERASE FAMILY 92 PROTEIN"/>
    <property type="match status" value="1"/>
</dbReference>
<dbReference type="EC" id="2.4.1.-" evidence="8"/>
<dbReference type="GO" id="GO:0016757">
    <property type="term" value="F:glycosyltransferase activity"/>
    <property type="evidence" value="ECO:0007669"/>
    <property type="project" value="UniProtKB-UniRule"/>
</dbReference>
<accession>A0A8T0I8H7</accession>
<evidence type="ECO:0000256" key="6">
    <source>
        <dbReference type="ARBA" id="ARBA00022989"/>
    </source>
</evidence>
<keyword evidence="4 8" id="KW-0808">Transferase</keyword>
<evidence type="ECO:0000256" key="5">
    <source>
        <dbReference type="ARBA" id="ARBA00022692"/>
    </source>
</evidence>
<dbReference type="InterPro" id="IPR029044">
    <property type="entry name" value="Nucleotide-diphossugar_trans"/>
</dbReference>
<feature type="transmembrane region" description="Helical" evidence="8">
    <location>
        <begin position="12"/>
        <end position="35"/>
    </location>
</feature>
<dbReference type="GO" id="GO:0016020">
    <property type="term" value="C:membrane"/>
    <property type="evidence" value="ECO:0007669"/>
    <property type="project" value="UniProtKB-SubCell"/>
</dbReference>
<keyword evidence="10" id="KW-1185">Reference proteome</keyword>
<reference evidence="9" key="1">
    <citation type="submission" date="2020-06" db="EMBL/GenBank/DDBJ databases">
        <title>WGS assembly of Ceratodon purpureus strain R40.</title>
        <authorList>
            <person name="Carey S.B."/>
            <person name="Jenkins J."/>
            <person name="Shu S."/>
            <person name="Lovell J.T."/>
            <person name="Sreedasyam A."/>
            <person name="Maumus F."/>
            <person name="Tiley G.P."/>
            <person name="Fernandez-Pozo N."/>
            <person name="Barry K."/>
            <person name="Chen C."/>
            <person name="Wang M."/>
            <person name="Lipzen A."/>
            <person name="Daum C."/>
            <person name="Saski C.A."/>
            <person name="Payton A.C."/>
            <person name="Mcbreen J.C."/>
            <person name="Conrad R.E."/>
            <person name="Kollar L.M."/>
            <person name="Olsson S."/>
            <person name="Huttunen S."/>
            <person name="Landis J.B."/>
            <person name="Wickett N.J."/>
            <person name="Johnson M.G."/>
            <person name="Rensing S.A."/>
            <person name="Grimwood J."/>
            <person name="Schmutz J."/>
            <person name="Mcdaniel S.F."/>
        </authorList>
    </citation>
    <scope>NUCLEOTIDE SEQUENCE</scope>
    <source>
        <strain evidence="9">R40</strain>
    </source>
</reference>
<comment type="similarity">
    <text evidence="2 8">Belongs to the glycosyltransferase 92 family.</text>
</comment>
<keyword evidence="3 8" id="KW-0328">Glycosyltransferase</keyword>
<keyword evidence="5 8" id="KW-0812">Transmembrane</keyword>
<evidence type="ECO:0000313" key="10">
    <source>
        <dbReference type="Proteomes" id="UP000822688"/>
    </source>
</evidence>
<dbReference type="AlphaFoldDB" id="A0A8T0I8H7"/>
<dbReference type="Proteomes" id="UP000822688">
    <property type="component" value="Chromosome 4"/>
</dbReference>
<protein>
    <recommendedName>
        <fullName evidence="8">Glycosyltransferase family 92 protein</fullName>
        <ecNumber evidence="8">2.4.1.-</ecNumber>
    </recommendedName>
</protein>
<organism evidence="9 10">
    <name type="scientific">Ceratodon purpureus</name>
    <name type="common">Fire moss</name>
    <name type="synonym">Dicranum purpureum</name>
    <dbReference type="NCBI Taxonomy" id="3225"/>
    <lineage>
        <taxon>Eukaryota</taxon>
        <taxon>Viridiplantae</taxon>
        <taxon>Streptophyta</taxon>
        <taxon>Embryophyta</taxon>
        <taxon>Bryophyta</taxon>
        <taxon>Bryophytina</taxon>
        <taxon>Bryopsida</taxon>
        <taxon>Dicranidae</taxon>
        <taxon>Pseudoditrichales</taxon>
        <taxon>Ditrichaceae</taxon>
        <taxon>Ceratodon</taxon>
    </lineage>
</organism>
<dbReference type="PANTHER" id="PTHR21461">
    <property type="entry name" value="GLYCOSYLTRANSFERASE FAMILY 92 PROTEIN"/>
    <property type="match status" value="1"/>
</dbReference>